<accession>B8FG70</accession>
<dbReference type="PANTHER" id="PTHR39338:SF5">
    <property type="entry name" value="BLR6139 PROTEIN"/>
    <property type="match status" value="1"/>
</dbReference>
<dbReference type="Proteomes" id="UP000000739">
    <property type="component" value="Chromosome"/>
</dbReference>
<dbReference type="eggNOG" id="COG3552">
    <property type="taxonomic scope" value="Bacteria"/>
</dbReference>
<evidence type="ECO:0000313" key="3">
    <source>
        <dbReference type="Proteomes" id="UP000000739"/>
    </source>
</evidence>
<evidence type="ECO:0000256" key="1">
    <source>
        <dbReference type="SAM" id="MobiDB-lite"/>
    </source>
</evidence>
<sequence>MMQLVLKFAACTRAAGLRVSTSEVLDCLDQMQYANPTDEEEFKILLRSNFVKSRREQAKFDHLYHLFFHEMQTDLDVKSESMARHLEEILDFLQENMGQDQESQAIMDLMAGNPMGYLELLQQMQTDEDSGPRIKGSNLGQLAKRLQIMLGFNDVRGLIAQFLESRTPSPGVTETIDYQIRQQLREYFDERLATAQEMLTKEPRPDNASMKKSTSPEKHLAQLGDKPFVSLSRKEVEEMRDIIDHLVAKLKDTIGRRYARKTSGVLDIKKTIRVASKYQGVPVELIFKSKPPRKGKVVTLCDVSGSVWAAARFMLNLLYSVSERFTGVRSFVFINSLIEVSDIFEKHEINQAIEEVLRSDRIPFEARTDYGATFRHFKREYMDILNKKTTLIIIGDGRSNYSNPEADILDQMRDKCRRVIWLNPEHEVFWYSGDSEMRTYERYCHEFRQVQNLNQLMEFIKDLVL</sequence>
<dbReference type="InterPro" id="IPR011195">
    <property type="entry name" value="UCP010256"/>
</dbReference>
<organism evidence="2 3">
    <name type="scientific">Desulfatibacillum aliphaticivorans</name>
    <dbReference type="NCBI Taxonomy" id="218208"/>
    <lineage>
        <taxon>Bacteria</taxon>
        <taxon>Pseudomonadati</taxon>
        <taxon>Thermodesulfobacteriota</taxon>
        <taxon>Desulfobacteria</taxon>
        <taxon>Desulfobacterales</taxon>
        <taxon>Desulfatibacillaceae</taxon>
        <taxon>Desulfatibacillum</taxon>
    </lineage>
</organism>
<dbReference type="InterPro" id="IPR036465">
    <property type="entry name" value="vWFA_dom_sf"/>
</dbReference>
<keyword evidence="3" id="KW-1185">Reference proteome</keyword>
<feature type="region of interest" description="Disordered" evidence="1">
    <location>
        <begin position="198"/>
        <end position="220"/>
    </location>
</feature>
<dbReference type="PIRSF" id="PIRSF010256">
    <property type="entry name" value="CoxE_vWa"/>
    <property type="match status" value="1"/>
</dbReference>
<protein>
    <submittedName>
        <fullName evidence="2">VWA containing CoxE family protein</fullName>
    </submittedName>
</protein>
<dbReference type="HOGENOM" id="CLU_042261_2_1_7"/>
<dbReference type="InterPro" id="IPR008912">
    <property type="entry name" value="Uncharacterised_CoxE"/>
</dbReference>
<dbReference type="PANTHER" id="PTHR39338">
    <property type="entry name" value="BLL5662 PROTEIN-RELATED"/>
    <property type="match status" value="1"/>
</dbReference>
<name>B8FG70_DESAL</name>
<dbReference type="eggNOG" id="COG3825">
    <property type="taxonomic scope" value="Bacteria"/>
</dbReference>
<reference evidence="2 3" key="1">
    <citation type="journal article" date="2012" name="Environ. Microbiol.">
        <title>The genome sequence of Desulfatibacillum alkenivorans AK-01: a blueprint for anaerobic alkane oxidation.</title>
        <authorList>
            <person name="Callaghan A.V."/>
            <person name="Morris B.E."/>
            <person name="Pereira I.A."/>
            <person name="McInerney M.J."/>
            <person name="Austin R.N."/>
            <person name="Groves J.T."/>
            <person name="Kukor J.J."/>
            <person name="Suflita J.M."/>
            <person name="Young L.Y."/>
            <person name="Zylstra G.J."/>
            <person name="Wawrik B."/>
        </authorList>
    </citation>
    <scope>NUCLEOTIDE SEQUENCE [LARGE SCALE GENOMIC DNA]</scope>
    <source>
        <strain evidence="2 3">AK-01</strain>
    </source>
</reference>
<proteinExistence type="predicted"/>
<dbReference type="SUPFAM" id="SSF53300">
    <property type="entry name" value="vWA-like"/>
    <property type="match status" value="1"/>
</dbReference>
<dbReference type="Pfam" id="PF05762">
    <property type="entry name" value="VWA_CoxE"/>
    <property type="match status" value="1"/>
</dbReference>
<gene>
    <name evidence="2" type="ordered locus">Dalk_2055</name>
</gene>
<evidence type="ECO:0000313" key="2">
    <source>
        <dbReference type="EMBL" id="ACL03750.1"/>
    </source>
</evidence>
<dbReference type="KEGG" id="dal:Dalk_2055"/>
<dbReference type="RefSeq" id="WP_015946827.1">
    <property type="nucleotide sequence ID" value="NC_011768.1"/>
</dbReference>
<dbReference type="EMBL" id="CP001322">
    <property type="protein sequence ID" value="ACL03750.1"/>
    <property type="molecule type" value="Genomic_DNA"/>
</dbReference>
<dbReference type="AlphaFoldDB" id="B8FG70"/>